<gene>
    <name evidence="3" type="ORF">MCOR_52775</name>
</gene>
<dbReference type="SUPFAM" id="SSF53383">
    <property type="entry name" value="PLP-dependent transferases"/>
    <property type="match status" value="1"/>
</dbReference>
<feature type="compositionally biased region" description="Basic and acidic residues" evidence="1">
    <location>
        <begin position="642"/>
        <end position="663"/>
    </location>
</feature>
<dbReference type="InterPro" id="IPR015421">
    <property type="entry name" value="PyrdxlP-dep_Trfase_major"/>
</dbReference>
<evidence type="ECO:0000256" key="1">
    <source>
        <dbReference type="SAM" id="MobiDB-lite"/>
    </source>
</evidence>
<dbReference type="PANTHER" id="PTHR43686:SF1">
    <property type="entry name" value="AMINOTRAN_5 DOMAIN-CONTAINING PROTEIN"/>
    <property type="match status" value="1"/>
</dbReference>
<feature type="region of interest" description="Disordered" evidence="1">
    <location>
        <begin position="639"/>
        <end position="674"/>
    </location>
</feature>
<dbReference type="Proteomes" id="UP000507470">
    <property type="component" value="Unassembled WGS sequence"/>
</dbReference>
<reference evidence="3 4" key="1">
    <citation type="submission" date="2020-06" db="EMBL/GenBank/DDBJ databases">
        <authorList>
            <person name="Li R."/>
            <person name="Bekaert M."/>
        </authorList>
    </citation>
    <scope>NUCLEOTIDE SEQUENCE [LARGE SCALE GENOMIC DNA]</scope>
    <source>
        <strain evidence="4">wild</strain>
    </source>
</reference>
<organism evidence="3 4">
    <name type="scientific">Mytilus coruscus</name>
    <name type="common">Sea mussel</name>
    <dbReference type="NCBI Taxonomy" id="42192"/>
    <lineage>
        <taxon>Eukaryota</taxon>
        <taxon>Metazoa</taxon>
        <taxon>Spiralia</taxon>
        <taxon>Lophotrochozoa</taxon>
        <taxon>Mollusca</taxon>
        <taxon>Bivalvia</taxon>
        <taxon>Autobranchia</taxon>
        <taxon>Pteriomorphia</taxon>
        <taxon>Mytilida</taxon>
        <taxon>Mytiloidea</taxon>
        <taxon>Mytilidae</taxon>
        <taxon>Mytilinae</taxon>
        <taxon>Mytilus</taxon>
    </lineage>
</organism>
<evidence type="ECO:0000313" key="4">
    <source>
        <dbReference type="Proteomes" id="UP000507470"/>
    </source>
</evidence>
<dbReference type="AlphaFoldDB" id="A0A6J8EJU8"/>
<dbReference type="EMBL" id="CACVKT020009160">
    <property type="protein sequence ID" value="CAC5420557.1"/>
    <property type="molecule type" value="Genomic_DNA"/>
</dbReference>
<dbReference type="InterPro" id="IPR000192">
    <property type="entry name" value="Aminotrans_V_dom"/>
</dbReference>
<dbReference type="PANTHER" id="PTHR43686">
    <property type="entry name" value="SULFURTRANSFERASE-RELATED"/>
    <property type="match status" value="1"/>
</dbReference>
<dbReference type="Pfam" id="PF00266">
    <property type="entry name" value="Aminotran_5"/>
    <property type="match status" value="1"/>
</dbReference>
<evidence type="ECO:0000259" key="2">
    <source>
        <dbReference type="Pfam" id="PF00266"/>
    </source>
</evidence>
<name>A0A6J8EJU8_MYTCO</name>
<proteinExistence type="predicted"/>
<dbReference type="OrthoDB" id="420046at2759"/>
<accession>A0A6J8EJU8</accession>
<dbReference type="Gene3D" id="3.40.640.10">
    <property type="entry name" value="Type I PLP-dependent aspartate aminotransferase-like (Major domain)"/>
    <property type="match status" value="1"/>
</dbReference>
<keyword evidence="4" id="KW-1185">Reference proteome</keyword>
<sequence length="724" mass="82162">MYPKELSNGQTNDSFTRREGCLVTRFIQGCLRTQEYRYEDYPILRTIQENVIGNDLIVHGPYGPRKVVYCDYTASGRCLAFIEDTIRQHVLPVYANTHSSTGYNAIQTTKFREDARHIIKQCVNCGKNDVVIFTGSGSTSAFHKLAWALKINLLRVAEETVVIVGPYEHHSNTLLWREYGTQVVRIRDDDNGYVDIKQLEEVLKFWKEKRQHVLVVMSACSNVTGILTDTDTVAVLAHSHGALVVFDYASGGPYLKMDMNSSEKGYKDAIILSPHKFVGGPGTPGILFAKKWIFKNSVPDRTGGGTVLYVTKQTHSYSSNIEEREEGGTPDIIGCIRAGLVFQLKQNVGTDIIHHREEESCQKAFNIWSVNPSIHILGSQTANRIPIFSFLTIHHATGKLVHHNFISLLLNELFGIQARSGCACAGPYGQDLLGISEPLAKKFITYLQDKRPGYEKNGPTKMEILKPGFTRLNLPYFYDDEHINYIIQAVDMVTKHGWKLLPQYTFDGQSGTWHQRAEGHMDVNTLIRLRDLDFNNKRHLDFAKNSTVKKGPSFKEILNKAQKMFKDTETSFKTPNVSDTRFSRDTLPRERHYRWFLTPEEATKMLSSTDLPVLGLKKRRYKHPFKAVQEAVLGSRNIDSTETFRKGHTTDRSEKSTGSKNSKDSNNNSESDVFVNAYGTDDKKGTSFTNKQVTLKKRFYSDSDVLNNFEPRSVRHSSRVKKDL</sequence>
<evidence type="ECO:0000313" key="3">
    <source>
        <dbReference type="EMBL" id="CAC5420557.1"/>
    </source>
</evidence>
<protein>
    <recommendedName>
        <fullName evidence="2">Aminotransferase class V domain-containing protein</fullName>
    </recommendedName>
</protein>
<dbReference type="InterPro" id="IPR015422">
    <property type="entry name" value="PyrdxlP-dep_Trfase_small"/>
</dbReference>
<dbReference type="InterPro" id="IPR015424">
    <property type="entry name" value="PyrdxlP-dep_Trfase"/>
</dbReference>
<dbReference type="Gene3D" id="3.90.1150.10">
    <property type="entry name" value="Aspartate Aminotransferase, domain 1"/>
    <property type="match status" value="1"/>
</dbReference>
<feature type="domain" description="Aminotransferase class V" evidence="2">
    <location>
        <begin position="68"/>
        <end position="429"/>
    </location>
</feature>